<dbReference type="InterPro" id="IPR015424">
    <property type="entry name" value="PyrdxlP-dep_Trfase"/>
</dbReference>
<proteinExistence type="inferred from homology"/>
<dbReference type="InterPro" id="IPR011821">
    <property type="entry name" value="O_succ_thio_ly"/>
</dbReference>
<dbReference type="GO" id="GO:0019343">
    <property type="term" value="P:cysteine biosynthetic process via cystathionine"/>
    <property type="evidence" value="ECO:0007669"/>
    <property type="project" value="TreeGrafter"/>
</dbReference>
<reference evidence="5 6" key="1">
    <citation type="journal article" date="2003" name="Proc. Natl. Acad. Sci. U.S.A.">
        <title>The genome sequence of Blochmannia floridanus: comparative analysis of reduced genomes.</title>
        <authorList>
            <person name="Gil R."/>
            <person name="Silva F.J."/>
            <person name="Zientz E."/>
            <person name="Delmotte F."/>
            <person name="Gonzalez-Candelas F."/>
            <person name="Latorre A."/>
            <person name="Rausell C."/>
            <person name="Kramerbeek J."/>
            <person name="Gadau J."/>
            <person name="Hoelldobler B."/>
            <person name="van Ham R.C.H.J."/>
            <person name="Gross R."/>
            <person name="Moya A."/>
        </authorList>
    </citation>
    <scope>NUCLEOTIDE SEQUENCE [LARGE SCALE GENOMIC DNA]</scope>
</reference>
<accession>Q7VRL3</accession>
<dbReference type="EMBL" id="BX248583">
    <property type="protein sequence ID" value="CAD83273.1"/>
    <property type="molecule type" value="Genomic_DNA"/>
</dbReference>
<evidence type="ECO:0000256" key="2">
    <source>
        <dbReference type="ARBA" id="ARBA00022898"/>
    </source>
</evidence>
<dbReference type="PANTHER" id="PTHR11808">
    <property type="entry name" value="TRANS-SULFURATION ENZYME FAMILY MEMBER"/>
    <property type="match status" value="1"/>
</dbReference>
<dbReference type="InterPro" id="IPR015421">
    <property type="entry name" value="PyrdxlP-dep_Trfase_major"/>
</dbReference>
<dbReference type="AlphaFoldDB" id="Q7VRL3"/>
<dbReference type="OrthoDB" id="9805807at2"/>
<dbReference type="EC" id="2.5.1.48" evidence="5"/>
<dbReference type="GO" id="GO:0005737">
    <property type="term" value="C:cytoplasm"/>
    <property type="evidence" value="ECO:0007669"/>
    <property type="project" value="TreeGrafter"/>
</dbReference>
<dbReference type="GO" id="GO:0003962">
    <property type="term" value="F:cystathionine gamma-synthase activity"/>
    <property type="evidence" value="ECO:0007669"/>
    <property type="project" value="UniProtKB-EC"/>
</dbReference>
<gene>
    <name evidence="5" type="primary">metB</name>
    <name evidence="5" type="ordered locus">Bfl598</name>
</gene>
<dbReference type="PIRSF" id="PIRSF001434">
    <property type="entry name" value="CGS"/>
    <property type="match status" value="1"/>
</dbReference>
<dbReference type="InterPro" id="IPR000277">
    <property type="entry name" value="Cys/Met-Metab_PyrdxlP-dep_enz"/>
</dbReference>
<dbReference type="Gene3D" id="3.90.1150.10">
    <property type="entry name" value="Aspartate Aminotransferase, domain 1"/>
    <property type="match status" value="1"/>
</dbReference>
<dbReference type="GO" id="GO:0009086">
    <property type="term" value="P:methionine biosynthetic process"/>
    <property type="evidence" value="ECO:0007669"/>
    <property type="project" value="UniProtKB-ARBA"/>
</dbReference>
<dbReference type="CDD" id="cd00614">
    <property type="entry name" value="CGS_like"/>
    <property type="match status" value="1"/>
</dbReference>
<sequence>MKNNKSTVSVRSGLNNDKQHGCVVSPITLSTTYNFFEFNKPRLYDYSRRKNPTRDIVQKTVADLEQGKNAIITSSGMSAIYLICIALLNSDDCLIAPYDCYGGTYRLLNALNSKKVCRVQFVNQNDTELMLKCLKQKDVKLVFIETPSNPMLRVVDIRYMCSLKERDDIVYVVDNTFMTPIFQNPLNLGADLVVHSCSKYLNGHSDVILGAVISKDIYLHEKLMWWSNALGITGGAFDSYQLLRGIRTLSIRVCQQQCNTKNIVDFLLKQPQIKSIYYPGLYSHVGYKIACQQQTGFGSIFSFELKGTEGVVSKFLKSLKLFTLAESFGGVESLIAHPETMTHAAMSKQSRDTAGINNMLLRVSVGLEDSVDLINDLDQALQSIS</sequence>
<feature type="modified residue" description="N6-(pyridoxal phosphate)lysine" evidence="3">
    <location>
        <position position="199"/>
    </location>
</feature>
<dbReference type="GO" id="GO:0019346">
    <property type="term" value="P:transsulfuration"/>
    <property type="evidence" value="ECO:0007669"/>
    <property type="project" value="InterPro"/>
</dbReference>
<dbReference type="GO" id="GO:0030170">
    <property type="term" value="F:pyridoxal phosphate binding"/>
    <property type="evidence" value="ECO:0007669"/>
    <property type="project" value="InterPro"/>
</dbReference>
<dbReference type="STRING" id="203907.Bfl598"/>
<dbReference type="Pfam" id="PF01053">
    <property type="entry name" value="Cys_Met_Meta_PP"/>
    <property type="match status" value="1"/>
</dbReference>
<dbReference type="NCBIfam" id="TIGR02080">
    <property type="entry name" value="O_succ_thio_ly"/>
    <property type="match status" value="1"/>
</dbReference>
<dbReference type="HOGENOM" id="CLU_018986_2_0_6"/>
<keyword evidence="5" id="KW-0808">Transferase</keyword>
<keyword evidence="6" id="KW-1185">Reference proteome</keyword>
<dbReference type="FunFam" id="3.40.640.10:FF:000046">
    <property type="entry name" value="Cystathionine gamma-lyase"/>
    <property type="match status" value="1"/>
</dbReference>
<dbReference type="Gene3D" id="3.40.640.10">
    <property type="entry name" value="Type I PLP-dependent aspartate aminotransferase-like (Major domain)"/>
    <property type="match status" value="1"/>
</dbReference>
<comment type="similarity">
    <text evidence="4">Belongs to the trans-sulfuration enzymes family.</text>
</comment>
<evidence type="ECO:0000256" key="4">
    <source>
        <dbReference type="RuleBase" id="RU362118"/>
    </source>
</evidence>
<organism evidence="5 6">
    <name type="scientific">Blochmanniella floridana</name>
    <dbReference type="NCBI Taxonomy" id="203907"/>
    <lineage>
        <taxon>Bacteria</taxon>
        <taxon>Pseudomonadati</taxon>
        <taxon>Pseudomonadota</taxon>
        <taxon>Gammaproteobacteria</taxon>
        <taxon>Enterobacterales</taxon>
        <taxon>Enterobacteriaceae</taxon>
        <taxon>ant endosymbionts</taxon>
        <taxon>Candidatus Blochmanniella</taxon>
    </lineage>
</organism>
<dbReference type="eggNOG" id="COG0626">
    <property type="taxonomic scope" value="Bacteria"/>
</dbReference>
<protein>
    <submittedName>
        <fullName evidence="5">Cystathionine gamma-synthase</fullName>
        <ecNumber evidence="5">2.5.1.48</ecNumber>
    </submittedName>
</protein>
<keyword evidence="2 3" id="KW-0663">Pyridoxal phosphate</keyword>
<dbReference type="SUPFAM" id="SSF53383">
    <property type="entry name" value="PLP-dependent transferases"/>
    <property type="match status" value="1"/>
</dbReference>
<name>Q7VRL3_BLOFL</name>
<comment type="cofactor">
    <cofactor evidence="1 4">
        <name>pyridoxal 5'-phosphate</name>
        <dbReference type="ChEBI" id="CHEBI:597326"/>
    </cofactor>
</comment>
<dbReference type="PANTHER" id="PTHR11808:SF75">
    <property type="entry name" value="CYSTATHIONINE GAMMA-SYNTHASE"/>
    <property type="match status" value="1"/>
</dbReference>
<evidence type="ECO:0000313" key="5">
    <source>
        <dbReference type="EMBL" id="CAD83273.1"/>
    </source>
</evidence>
<dbReference type="KEGG" id="bfl:Bfl598"/>
<evidence type="ECO:0000256" key="1">
    <source>
        <dbReference type="ARBA" id="ARBA00001933"/>
    </source>
</evidence>
<dbReference type="FunFam" id="3.90.1150.10:FF:000033">
    <property type="entry name" value="Cystathionine gamma-synthase"/>
    <property type="match status" value="1"/>
</dbReference>
<dbReference type="GO" id="GO:0004123">
    <property type="term" value="F:cystathionine gamma-lyase activity"/>
    <property type="evidence" value="ECO:0007669"/>
    <property type="project" value="TreeGrafter"/>
</dbReference>
<evidence type="ECO:0000256" key="3">
    <source>
        <dbReference type="PIRSR" id="PIRSR001434-2"/>
    </source>
</evidence>
<evidence type="ECO:0000313" key="6">
    <source>
        <dbReference type="Proteomes" id="UP000002192"/>
    </source>
</evidence>
<dbReference type="Proteomes" id="UP000002192">
    <property type="component" value="Chromosome"/>
</dbReference>
<dbReference type="InterPro" id="IPR015422">
    <property type="entry name" value="PyrdxlP-dep_Trfase_small"/>
</dbReference>